<organism evidence="1 2">
    <name type="scientific">Metapseudomonas boanensis</name>
    <dbReference type="NCBI Taxonomy" id="2822138"/>
    <lineage>
        <taxon>Bacteria</taxon>
        <taxon>Pseudomonadati</taxon>
        <taxon>Pseudomonadota</taxon>
        <taxon>Gammaproteobacteria</taxon>
        <taxon>Pseudomonadales</taxon>
        <taxon>Pseudomonadaceae</taxon>
        <taxon>Metapseudomonas</taxon>
    </lineage>
</organism>
<dbReference type="EMBL" id="JAGTIS010000017">
    <property type="protein sequence ID" value="MBT8768919.1"/>
    <property type="molecule type" value="Genomic_DNA"/>
</dbReference>
<dbReference type="RefSeq" id="WP_215380035.1">
    <property type="nucleotide sequence ID" value="NZ_JAGTIS010000017.1"/>
</dbReference>
<evidence type="ECO:0000313" key="2">
    <source>
        <dbReference type="Proteomes" id="UP001519667"/>
    </source>
</evidence>
<sequence>MCRAVEISGLYTSAGSRQRVSYPDLDAALPIHDPTRGVVWIPWGRRSEERGQLPATGWVVEGSQMEEAWSAYAPTPVLSPVVRFMEFTRDGEARWFVVEDGKALQCLLLHHGDERRVYVVTTEPPAARTLEYGSWPLTRVPDPPAPVHVAR</sequence>
<name>A0ABS5XMI4_9GAMM</name>
<gene>
    <name evidence="1" type="ORF">J7302_22695</name>
</gene>
<proteinExistence type="predicted"/>
<dbReference type="Proteomes" id="UP001519667">
    <property type="component" value="Unassembled WGS sequence"/>
</dbReference>
<protein>
    <submittedName>
        <fullName evidence="1">Uncharacterized protein</fullName>
    </submittedName>
</protein>
<keyword evidence="2" id="KW-1185">Reference proteome</keyword>
<comment type="caution">
    <text evidence="1">The sequence shown here is derived from an EMBL/GenBank/DDBJ whole genome shotgun (WGS) entry which is preliminary data.</text>
</comment>
<accession>A0ABS5XMI4</accession>
<reference evidence="1 2" key="1">
    <citation type="submission" date="2021-04" db="EMBL/GenBank/DDBJ databases">
        <title>Pseudomonas boanensis sp. nov., a bacterium isolated from river water used for household purposes in Boane District, Mozambique.</title>
        <authorList>
            <person name="Nicklasson M."/>
            <person name="Martin-Rodriguez A.J."/>
            <person name="Thorell K."/>
            <person name="Neves L."/>
            <person name="Mussagy A."/>
            <person name="Rydberg H.A."/>
            <person name="Hernroth B."/>
            <person name="Svensson-Stadler L."/>
            <person name="Sjoling A."/>
        </authorList>
    </citation>
    <scope>NUCLEOTIDE SEQUENCE [LARGE SCALE GENOMIC DNA]</scope>
    <source>
        <strain evidence="1 2">DB1</strain>
    </source>
</reference>
<evidence type="ECO:0000313" key="1">
    <source>
        <dbReference type="EMBL" id="MBT8768919.1"/>
    </source>
</evidence>